<dbReference type="VEuPathDB" id="FungiDB:BO70DRAFT_393881"/>
<dbReference type="STRING" id="1448321.A0A317WTA4"/>
<organism evidence="1 2">
    <name type="scientific">Aspergillus heteromorphus CBS 117.55</name>
    <dbReference type="NCBI Taxonomy" id="1448321"/>
    <lineage>
        <taxon>Eukaryota</taxon>
        <taxon>Fungi</taxon>
        <taxon>Dikarya</taxon>
        <taxon>Ascomycota</taxon>
        <taxon>Pezizomycotina</taxon>
        <taxon>Eurotiomycetes</taxon>
        <taxon>Eurotiomycetidae</taxon>
        <taxon>Eurotiales</taxon>
        <taxon>Aspergillaceae</taxon>
        <taxon>Aspergillus</taxon>
        <taxon>Aspergillus subgen. Circumdati</taxon>
    </lineage>
</organism>
<dbReference type="Proteomes" id="UP000247233">
    <property type="component" value="Unassembled WGS sequence"/>
</dbReference>
<dbReference type="GeneID" id="37068653"/>
<sequence>MYKTYKIDVFTGGKSSDVGTRYEITGPYCKAFNAKDTSVCSSTKSVGGPWNFDIAKWAHEWDVGK</sequence>
<evidence type="ECO:0000313" key="1">
    <source>
        <dbReference type="EMBL" id="PWY88158.1"/>
    </source>
</evidence>
<evidence type="ECO:0000313" key="2">
    <source>
        <dbReference type="Proteomes" id="UP000247233"/>
    </source>
</evidence>
<proteinExistence type="predicted"/>
<dbReference type="RefSeq" id="XP_025401694.1">
    <property type="nucleotide sequence ID" value="XM_025546416.1"/>
</dbReference>
<reference evidence="1 2" key="1">
    <citation type="submission" date="2016-12" db="EMBL/GenBank/DDBJ databases">
        <title>The genomes of Aspergillus section Nigri reveals drivers in fungal speciation.</title>
        <authorList>
            <consortium name="DOE Joint Genome Institute"/>
            <person name="Vesth T.C."/>
            <person name="Nybo J."/>
            <person name="Theobald S."/>
            <person name="Brandl J."/>
            <person name="Frisvad J.C."/>
            <person name="Nielsen K.F."/>
            <person name="Lyhne E.K."/>
            <person name="Kogle M.E."/>
            <person name="Kuo A."/>
            <person name="Riley R."/>
            <person name="Clum A."/>
            <person name="Nolan M."/>
            <person name="Lipzen A."/>
            <person name="Salamov A."/>
            <person name="Henrissat B."/>
            <person name="Wiebenga A."/>
            <person name="De Vries R.P."/>
            <person name="Grigoriev I.V."/>
            <person name="Mortensen U.H."/>
            <person name="Andersen M.R."/>
            <person name="Baker S.E."/>
        </authorList>
    </citation>
    <scope>NUCLEOTIDE SEQUENCE [LARGE SCALE GENOMIC DNA]</scope>
    <source>
        <strain evidence="1 2">CBS 117.55</strain>
    </source>
</reference>
<keyword evidence="2" id="KW-1185">Reference proteome</keyword>
<protein>
    <submittedName>
        <fullName evidence="1">Uncharacterized protein</fullName>
    </submittedName>
</protein>
<accession>A0A317WTA4</accession>
<gene>
    <name evidence="1" type="ORF">BO70DRAFT_393881</name>
</gene>
<dbReference type="EMBL" id="MSFL01000005">
    <property type="protein sequence ID" value="PWY88158.1"/>
    <property type="molecule type" value="Genomic_DNA"/>
</dbReference>
<name>A0A317WTA4_9EURO</name>
<dbReference type="OrthoDB" id="2748312at2759"/>
<comment type="caution">
    <text evidence="1">The sequence shown here is derived from an EMBL/GenBank/DDBJ whole genome shotgun (WGS) entry which is preliminary data.</text>
</comment>
<dbReference type="AlphaFoldDB" id="A0A317WTA4"/>